<evidence type="ECO:0000313" key="3">
    <source>
        <dbReference type="Proteomes" id="UP001265550"/>
    </source>
</evidence>
<dbReference type="Gene3D" id="3.30.420.10">
    <property type="entry name" value="Ribonuclease H-like superfamily/Ribonuclease H"/>
    <property type="match status" value="1"/>
</dbReference>
<dbReference type="Proteomes" id="UP001265550">
    <property type="component" value="Unassembled WGS sequence"/>
</dbReference>
<name>A0ABU1VJ31_9BURK</name>
<gene>
    <name evidence="2" type="ORF">J2X09_005272</name>
</gene>
<dbReference type="InterPro" id="IPR036397">
    <property type="entry name" value="RNaseH_sf"/>
</dbReference>
<dbReference type="SUPFAM" id="SSF53098">
    <property type="entry name" value="Ribonuclease H-like"/>
    <property type="match status" value="1"/>
</dbReference>
<feature type="compositionally biased region" description="Low complexity" evidence="1">
    <location>
        <begin position="660"/>
        <end position="677"/>
    </location>
</feature>
<feature type="compositionally biased region" description="Pro residues" evidence="1">
    <location>
        <begin position="678"/>
        <end position="693"/>
    </location>
</feature>
<proteinExistence type="predicted"/>
<sequence>MPSVLGSAMTKRQRVGVRTAASDFTAPPQVNITQWVEVDEAALPPARQRQFLNRKRAIVLYLGGANEAQLLQETGLKRRNVYRIIVERCLQQQDDGTLLGWRGALPFLRIKPYTRETPPVISPWGGGAAGALQWIFSSPGGQDLEARFRRQILLKGPALATAKQPRQALFRWFIEELRKLGNEERGEWPFNVDRLGYVTINTFISKVLAQNPKRQLEILGGQNAVRKARAGDGVERPRLQAFGRVECDAHKLDARMVVMVPSPHGGTEPRKIHRLWVVVIMEVASRVVLGYHLSLRRECSAEDVLRAVKHALSPWTPRDLQFSDNAYVDKAGFASYRSPRFLRACWDEFSVDGALANICSRVEQPMHDVVGARVLKPQDTTTFASRRSLDDRPFIESFFRRLADGGFHRLSPTTGSSPKDARRHDPDAAAQATQFQLEYAAELLDTLIANYNATPHSGLGYRSPLDQLEWILAQGDTHVRVADPGAVRRMVGVRKLCTLLGGVATGRRPHFNFASARYSAEWLCLRTDLIGKNLWLHIEDEDDARYASVSNAQGLYLGTVRAAPPWHQTPHTLYIRQAIRALHKRRLLHLSTQCDAVEELVQYAESSPDKKLPAHPAYLEARRVLQRHAESMAGQSMVSLARNALTAHAGSAPPVPEAVTEPSTTRPQRPTPSAALGPAPPSALPPPRTAQQW</sequence>
<accession>A0ABU1VJ31</accession>
<evidence type="ECO:0000313" key="2">
    <source>
        <dbReference type="EMBL" id="MDR7097496.1"/>
    </source>
</evidence>
<feature type="region of interest" description="Disordered" evidence="1">
    <location>
        <begin position="409"/>
        <end position="428"/>
    </location>
</feature>
<dbReference type="InterPro" id="IPR012337">
    <property type="entry name" value="RNaseH-like_sf"/>
</dbReference>
<dbReference type="RefSeq" id="WP_204735886.1">
    <property type="nucleotide sequence ID" value="NZ_JAVDWE010000028.1"/>
</dbReference>
<organism evidence="2 3">
    <name type="scientific">Hydrogenophaga laconesensis</name>
    <dbReference type="NCBI Taxonomy" id="1805971"/>
    <lineage>
        <taxon>Bacteria</taxon>
        <taxon>Pseudomonadati</taxon>
        <taxon>Pseudomonadota</taxon>
        <taxon>Betaproteobacteria</taxon>
        <taxon>Burkholderiales</taxon>
        <taxon>Comamonadaceae</taxon>
        <taxon>Hydrogenophaga</taxon>
    </lineage>
</organism>
<feature type="region of interest" description="Disordered" evidence="1">
    <location>
        <begin position="648"/>
        <end position="693"/>
    </location>
</feature>
<evidence type="ECO:0008006" key="4">
    <source>
        <dbReference type="Google" id="ProtNLM"/>
    </source>
</evidence>
<comment type="caution">
    <text evidence="2">The sequence shown here is derived from an EMBL/GenBank/DDBJ whole genome shotgun (WGS) entry which is preliminary data.</text>
</comment>
<reference evidence="2 3" key="1">
    <citation type="submission" date="2023-07" db="EMBL/GenBank/DDBJ databases">
        <title>Sorghum-associated microbial communities from plants grown in Nebraska, USA.</title>
        <authorList>
            <person name="Schachtman D."/>
        </authorList>
    </citation>
    <scope>NUCLEOTIDE SEQUENCE [LARGE SCALE GENOMIC DNA]</scope>
    <source>
        <strain evidence="2 3">BE240</strain>
    </source>
</reference>
<protein>
    <recommendedName>
        <fullName evidence="4">Integrase catalytic domain-containing protein</fullName>
    </recommendedName>
</protein>
<evidence type="ECO:0000256" key="1">
    <source>
        <dbReference type="SAM" id="MobiDB-lite"/>
    </source>
</evidence>
<dbReference type="EMBL" id="JAVDWE010000028">
    <property type="protein sequence ID" value="MDR7097496.1"/>
    <property type="molecule type" value="Genomic_DNA"/>
</dbReference>
<keyword evidence="3" id="KW-1185">Reference proteome</keyword>